<dbReference type="AlphaFoldDB" id="A0AAV8ULR0"/>
<reference evidence="1 2" key="1">
    <citation type="journal article" date="2023" name="Nat. Commun.">
        <title>Origin of minicircular mitochondrial genomes in red algae.</title>
        <authorList>
            <person name="Lee Y."/>
            <person name="Cho C.H."/>
            <person name="Lee Y.M."/>
            <person name="Park S.I."/>
            <person name="Yang J.H."/>
            <person name="West J.A."/>
            <person name="Bhattacharya D."/>
            <person name="Yoon H.S."/>
        </authorList>
    </citation>
    <scope>NUCLEOTIDE SEQUENCE [LARGE SCALE GENOMIC DNA]</scope>
    <source>
        <strain evidence="1 2">CCMP1338</strain>
        <tissue evidence="1">Whole cell</tissue>
    </source>
</reference>
<organism evidence="1 2">
    <name type="scientific">Rhodosorus marinus</name>
    <dbReference type="NCBI Taxonomy" id="101924"/>
    <lineage>
        <taxon>Eukaryota</taxon>
        <taxon>Rhodophyta</taxon>
        <taxon>Stylonematophyceae</taxon>
        <taxon>Stylonematales</taxon>
        <taxon>Stylonemataceae</taxon>
        <taxon>Rhodosorus</taxon>
    </lineage>
</organism>
<protein>
    <submittedName>
        <fullName evidence="1">Uncharacterized protein</fullName>
    </submittedName>
</protein>
<keyword evidence="2" id="KW-1185">Reference proteome</keyword>
<comment type="caution">
    <text evidence="1">The sequence shown here is derived from an EMBL/GenBank/DDBJ whole genome shotgun (WGS) entry which is preliminary data.</text>
</comment>
<dbReference type="EMBL" id="JAMWBK010000009">
    <property type="protein sequence ID" value="KAJ8902048.1"/>
    <property type="molecule type" value="Genomic_DNA"/>
</dbReference>
<sequence length="175" mass="19487">MNLGTKTSSRNWPGFHGFDVFSASACKGKRELPLALDRFSPSHLIRKLDCVDLRYVWPYPANDLGVDGSIFRWRRSSSGLSDKKRVSRGFGACLGYSNDWEDNPKCLSNADVLGHVGEPESELADEYDLPLGDFDVPDPVSYSPDTYVNFMHTSGDGKKRESSFGFGVPYFISSQ</sequence>
<dbReference type="Proteomes" id="UP001157974">
    <property type="component" value="Unassembled WGS sequence"/>
</dbReference>
<evidence type="ECO:0000313" key="1">
    <source>
        <dbReference type="EMBL" id="KAJ8902048.1"/>
    </source>
</evidence>
<accession>A0AAV8ULR0</accession>
<proteinExistence type="predicted"/>
<gene>
    <name evidence="1" type="ORF">NDN08_006456</name>
</gene>
<name>A0AAV8ULR0_9RHOD</name>
<evidence type="ECO:0000313" key="2">
    <source>
        <dbReference type="Proteomes" id="UP001157974"/>
    </source>
</evidence>